<accession>A0A438GXR3</accession>
<name>A0A438GXR3_VITVI</name>
<protein>
    <submittedName>
        <fullName evidence="1">Uncharacterized protein</fullName>
    </submittedName>
</protein>
<organism evidence="1 2">
    <name type="scientific">Vitis vinifera</name>
    <name type="common">Grape</name>
    <dbReference type="NCBI Taxonomy" id="29760"/>
    <lineage>
        <taxon>Eukaryota</taxon>
        <taxon>Viridiplantae</taxon>
        <taxon>Streptophyta</taxon>
        <taxon>Embryophyta</taxon>
        <taxon>Tracheophyta</taxon>
        <taxon>Spermatophyta</taxon>
        <taxon>Magnoliopsida</taxon>
        <taxon>eudicotyledons</taxon>
        <taxon>Gunneridae</taxon>
        <taxon>Pentapetalae</taxon>
        <taxon>rosids</taxon>
        <taxon>Vitales</taxon>
        <taxon>Vitaceae</taxon>
        <taxon>Viteae</taxon>
        <taxon>Vitis</taxon>
    </lineage>
</organism>
<proteinExistence type="predicted"/>
<gene>
    <name evidence="1" type="ORF">CK203_055542</name>
</gene>
<sequence>MVHYLTLIEDRLKRLNEWTVRHIPQIENLKVDTLTRITATLFIRETIMLPIYFQSTPSIMPKPVCSATEVDPGWMHDIVKRSFGGSYLRCLSDPKAQYVLVELHEGRYTLISCMPSEVLNPIISPLPFAQWRMDIVGPLTGGNNPKEASTRVKNQETYIPRPAILRVMVNRGNKQDPIDCIKENTGKSQGKMGRQGARRFVGIPDNIMTTNRSHPFCPCLWNGSCHPNWDRHAHRQNGYTK</sequence>
<dbReference type="EMBL" id="QGNW01000320">
    <property type="protein sequence ID" value="RVW76977.1"/>
    <property type="molecule type" value="Genomic_DNA"/>
</dbReference>
<dbReference type="AlphaFoldDB" id="A0A438GXR3"/>
<reference evidence="1 2" key="1">
    <citation type="journal article" date="2018" name="PLoS Genet.">
        <title>Population sequencing reveals clonal diversity and ancestral inbreeding in the grapevine cultivar Chardonnay.</title>
        <authorList>
            <person name="Roach M.J."/>
            <person name="Johnson D.L."/>
            <person name="Bohlmann J."/>
            <person name="van Vuuren H.J."/>
            <person name="Jones S.J."/>
            <person name="Pretorius I.S."/>
            <person name="Schmidt S.A."/>
            <person name="Borneman A.R."/>
        </authorList>
    </citation>
    <scope>NUCLEOTIDE SEQUENCE [LARGE SCALE GENOMIC DNA]</scope>
    <source>
        <strain evidence="2">cv. Chardonnay</strain>
        <tissue evidence="1">Leaf</tissue>
    </source>
</reference>
<evidence type="ECO:0000313" key="1">
    <source>
        <dbReference type="EMBL" id="RVW76977.1"/>
    </source>
</evidence>
<evidence type="ECO:0000313" key="2">
    <source>
        <dbReference type="Proteomes" id="UP000288805"/>
    </source>
</evidence>
<comment type="caution">
    <text evidence="1">The sequence shown here is derived from an EMBL/GenBank/DDBJ whole genome shotgun (WGS) entry which is preliminary data.</text>
</comment>
<dbReference type="Proteomes" id="UP000288805">
    <property type="component" value="Unassembled WGS sequence"/>
</dbReference>